<dbReference type="SUPFAM" id="SSF46785">
    <property type="entry name" value="Winged helix' DNA-binding domain"/>
    <property type="match status" value="1"/>
</dbReference>
<dbReference type="GO" id="GO:0003677">
    <property type="term" value="F:DNA binding"/>
    <property type="evidence" value="ECO:0007669"/>
    <property type="project" value="UniProtKB-KW"/>
</dbReference>
<dbReference type="Gene3D" id="1.20.120.530">
    <property type="entry name" value="GntR ligand-binding domain-like"/>
    <property type="match status" value="1"/>
</dbReference>
<keyword evidence="6" id="KW-1185">Reference proteome</keyword>
<dbReference type="eggNOG" id="COG1802">
    <property type="taxonomic scope" value="Bacteria"/>
</dbReference>
<dbReference type="Gene3D" id="1.10.10.10">
    <property type="entry name" value="Winged helix-like DNA-binding domain superfamily/Winged helix DNA-binding domain"/>
    <property type="match status" value="1"/>
</dbReference>
<evidence type="ECO:0000313" key="6">
    <source>
        <dbReference type="Proteomes" id="UP000191135"/>
    </source>
</evidence>
<feature type="domain" description="HTH gntR-type" evidence="4">
    <location>
        <begin position="57"/>
        <end position="124"/>
    </location>
</feature>
<dbReference type="PROSITE" id="PS50949">
    <property type="entry name" value="HTH_GNTR"/>
    <property type="match status" value="1"/>
</dbReference>
<evidence type="ECO:0000256" key="3">
    <source>
        <dbReference type="ARBA" id="ARBA00023163"/>
    </source>
</evidence>
<dbReference type="InterPro" id="IPR036390">
    <property type="entry name" value="WH_DNA-bd_sf"/>
</dbReference>
<dbReference type="SMART" id="SM00345">
    <property type="entry name" value="HTH_GNTR"/>
    <property type="match status" value="1"/>
</dbReference>
<keyword evidence="2" id="KW-0238">DNA-binding</keyword>
<organism evidence="5 6">
    <name type="scientific">Martelella mediterranea DSM 17316</name>
    <dbReference type="NCBI Taxonomy" id="1122214"/>
    <lineage>
        <taxon>Bacteria</taxon>
        <taxon>Pseudomonadati</taxon>
        <taxon>Pseudomonadota</taxon>
        <taxon>Alphaproteobacteria</taxon>
        <taxon>Hyphomicrobiales</taxon>
        <taxon>Aurantimonadaceae</taxon>
        <taxon>Martelella</taxon>
    </lineage>
</organism>
<evidence type="ECO:0000256" key="2">
    <source>
        <dbReference type="ARBA" id="ARBA00023125"/>
    </source>
</evidence>
<accession>A0A1U9Z3R6</accession>
<dbReference type="InterPro" id="IPR011711">
    <property type="entry name" value="GntR_C"/>
</dbReference>
<dbReference type="SMART" id="SM00895">
    <property type="entry name" value="FCD"/>
    <property type="match status" value="1"/>
</dbReference>
<dbReference type="KEGG" id="mmed:Mame_03010"/>
<dbReference type="InterPro" id="IPR000524">
    <property type="entry name" value="Tscrpt_reg_HTH_GntR"/>
</dbReference>
<name>A0A1U9Z3R6_9HYPH</name>
<keyword evidence="3" id="KW-0804">Transcription</keyword>
<keyword evidence="1" id="KW-0805">Transcription regulation</keyword>
<dbReference type="InterPro" id="IPR036388">
    <property type="entry name" value="WH-like_DNA-bd_sf"/>
</dbReference>
<dbReference type="GO" id="GO:0003700">
    <property type="term" value="F:DNA-binding transcription factor activity"/>
    <property type="evidence" value="ECO:0007669"/>
    <property type="project" value="InterPro"/>
</dbReference>
<evidence type="ECO:0000313" key="5">
    <source>
        <dbReference type="EMBL" id="AQZ52331.1"/>
    </source>
</evidence>
<dbReference type="EMBL" id="CP020330">
    <property type="protein sequence ID" value="AQZ52331.1"/>
    <property type="molecule type" value="Genomic_DNA"/>
</dbReference>
<dbReference type="SUPFAM" id="SSF48008">
    <property type="entry name" value="GntR ligand-binding domain-like"/>
    <property type="match status" value="1"/>
</dbReference>
<sequence>MVGTRTAISDRRRTKDGLSGRFCPVGRFLWARPEFIHTALSTFCPARIIYNSMTKPEPIAARISRALAERIVSGEIAAGAPLRQDHIAEEFGASHVPVREAFRRLEAQGLVESQPRRGVRVAGFSMEEVREIAEMRSALEVLALRNAAPHLTSAILDEAEEATRAGDQARDVQAWEEANRRFHRLILAPCGMPRLMRSIDDLHTASARFLFSGWRAEWDTPTDRDHRTILLALRRGDTEAAALLLGRHVQWIGQKPARTPVSRSAR</sequence>
<dbReference type="Pfam" id="PF07729">
    <property type="entry name" value="FCD"/>
    <property type="match status" value="1"/>
</dbReference>
<dbReference type="PANTHER" id="PTHR43537:SF49">
    <property type="entry name" value="TRANSCRIPTIONAL REGULATORY PROTEIN"/>
    <property type="match status" value="1"/>
</dbReference>
<dbReference type="STRING" id="1122214.Mame_03010"/>
<dbReference type="Proteomes" id="UP000191135">
    <property type="component" value="Chromosome"/>
</dbReference>
<dbReference type="InterPro" id="IPR008920">
    <property type="entry name" value="TF_FadR/GntR_C"/>
</dbReference>
<dbReference type="AlphaFoldDB" id="A0A1U9Z3R6"/>
<dbReference type="Pfam" id="PF00392">
    <property type="entry name" value="GntR"/>
    <property type="match status" value="1"/>
</dbReference>
<gene>
    <name evidence="5" type="primary">ydfH_11</name>
    <name evidence="5" type="ORF">Mame_03010</name>
</gene>
<reference evidence="5 6" key="1">
    <citation type="submission" date="2017-03" db="EMBL/GenBank/DDBJ databases">
        <title>Foreign affairs: Plasmid Transfer between Roseobacters and Rhizobia.</title>
        <authorList>
            <person name="Bartling P."/>
            <person name="Bunk B."/>
            <person name="Overmann J."/>
            <person name="Brinkmann H."/>
            <person name="Petersen J."/>
        </authorList>
    </citation>
    <scope>NUCLEOTIDE SEQUENCE [LARGE SCALE GENOMIC DNA]</scope>
    <source>
        <strain evidence="5 6">MACL11</strain>
    </source>
</reference>
<evidence type="ECO:0000259" key="4">
    <source>
        <dbReference type="PROSITE" id="PS50949"/>
    </source>
</evidence>
<dbReference type="CDD" id="cd07377">
    <property type="entry name" value="WHTH_GntR"/>
    <property type="match status" value="1"/>
</dbReference>
<proteinExistence type="predicted"/>
<evidence type="ECO:0000256" key="1">
    <source>
        <dbReference type="ARBA" id="ARBA00023015"/>
    </source>
</evidence>
<protein>
    <submittedName>
        <fullName evidence="5">Putative HTH-type transcriptional regulator YdfH</fullName>
    </submittedName>
</protein>
<dbReference type="PANTHER" id="PTHR43537">
    <property type="entry name" value="TRANSCRIPTIONAL REGULATOR, GNTR FAMILY"/>
    <property type="match status" value="1"/>
</dbReference>